<dbReference type="Gene3D" id="3.40.47.10">
    <property type="match status" value="1"/>
</dbReference>
<evidence type="ECO:0000313" key="3">
    <source>
        <dbReference type="Proteomes" id="UP001599542"/>
    </source>
</evidence>
<comment type="caution">
    <text evidence="2">The sequence shown here is derived from an EMBL/GenBank/DDBJ whole genome shotgun (WGS) entry which is preliminary data.</text>
</comment>
<name>A0ABW6GKH0_9ACTN</name>
<gene>
    <name evidence="2" type="ORF">ACFW6T_14730</name>
</gene>
<evidence type="ECO:0000313" key="2">
    <source>
        <dbReference type="EMBL" id="MFE1353231.1"/>
    </source>
</evidence>
<dbReference type="Proteomes" id="UP001599542">
    <property type="component" value="Unassembled WGS sequence"/>
</dbReference>
<dbReference type="RefSeq" id="WP_380328294.1">
    <property type="nucleotide sequence ID" value="NZ_JBHYPW010000047.1"/>
</dbReference>
<feature type="region of interest" description="Disordered" evidence="1">
    <location>
        <begin position="167"/>
        <end position="190"/>
    </location>
</feature>
<proteinExistence type="predicted"/>
<organism evidence="2 3">
    <name type="scientific">Kitasatospora phosalacinea</name>
    <dbReference type="NCBI Taxonomy" id="2065"/>
    <lineage>
        <taxon>Bacteria</taxon>
        <taxon>Bacillati</taxon>
        <taxon>Actinomycetota</taxon>
        <taxon>Actinomycetes</taxon>
        <taxon>Kitasatosporales</taxon>
        <taxon>Streptomycetaceae</taxon>
        <taxon>Kitasatospora</taxon>
    </lineage>
</organism>
<evidence type="ECO:0000256" key="1">
    <source>
        <dbReference type="SAM" id="MobiDB-lite"/>
    </source>
</evidence>
<feature type="compositionally biased region" description="Low complexity" evidence="1">
    <location>
        <begin position="55"/>
        <end position="67"/>
    </location>
</feature>
<accession>A0ABW6GKH0</accession>
<evidence type="ECO:0008006" key="4">
    <source>
        <dbReference type="Google" id="ProtNLM"/>
    </source>
</evidence>
<dbReference type="EMBL" id="JBHYPX010000025">
    <property type="protein sequence ID" value="MFE1353231.1"/>
    <property type="molecule type" value="Genomic_DNA"/>
</dbReference>
<keyword evidence="3" id="KW-1185">Reference proteome</keyword>
<feature type="region of interest" description="Disordered" evidence="1">
    <location>
        <begin position="47"/>
        <end position="72"/>
    </location>
</feature>
<dbReference type="InterPro" id="IPR016039">
    <property type="entry name" value="Thiolase-like"/>
</dbReference>
<dbReference type="SUPFAM" id="SSF53901">
    <property type="entry name" value="Thiolase-like"/>
    <property type="match status" value="1"/>
</dbReference>
<reference evidence="2 3" key="1">
    <citation type="submission" date="2024-09" db="EMBL/GenBank/DDBJ databases">
        <title>The Natural Products Discovery Center: Release of the First 8490 Sequenced Strains for Exploring Actinobacteria Biosynthetic Diversity.</title>
        <authorList>
            <person name="Kalkreuter E."/>
            <person name="Kautsar S.A."/>
            <person name="Yang D."/>
            <person name="Bader C.D."/>
            <person name="Teijaro C.N."/>
            <person name="Fluegel L."/>
            <person name="Davis C.M."/>
            <person name="Simpson J.R."/>
            <person name="Lauterbach L."/>
            <person name="Steele A.D."/>
            <person name="Gui C."/>
            <person name="Meng S."/>
            <person name="Li G."/>
            <person name="Viehrig K."/>
            <person name="Ye F."/>
            <person name="Su P."/>
            <person name="Kiefer A.F."/>
            <person name="Nichols A."/>
            <person name="Cepeda A.J."/>
            <person name="Yan W."/>
            <person name="Fan B."/>
            <person name="Jiang Y."/>
            <person name="Adhikari A."/>
            <person name="Zheng C.-J."/>
            <person name="Schuster L."/>
            <person name="Cowan T.M."/>
            <person name="Smanski M.J."/>
            <person name="Chevrette M.G."/>
            <person name="De Carvalho L.P.S."/>
            <person name="Shen B."/>
        </authorList>
    </citation>
    <scope>NUCLEOTIDE SEQUENCE [LARGE SCALE GENOMIC DNA]</scope>
    <source>
        <strain evidence="2 3">NPDC058753</strain>
    </source>
</reference>
<protein>
    <recommendedName>
        <fullName evidence="4">Beta-ketoacyl synthase N-terminal domain-containing protein</fullName>
    </recommendedName>
</protein>
<sequence length="204" mass="20405">MNLLRTLATAHWLPGEPPPPLPGFSASAFNPLVAAVADRCLAVHYGEPAEPAEPGEPGEAGEPGAPGEPRRTGLLLASAGGDRATALAIETAAAGHRMPPLLFFQSNPNAVLGHVAARWGLTGPVVAISLPEAASPGEVPPDALELAALLLADGDADQVLVITAEQAEPTGRTTGEPGAAGGPDHATADHATAVLVTTDRASTA</sequence>